<proteinExistence type="predicted"/>
<organism evidence="1 2">
    <name type="scientific">Pseudomonas fluorescens</name>
    <dbReference type="NCBI Taxonomy" id="294"/>
    <lineage>
        <taxon>Bacteria</taxon>
        <taxon>Pseudomonadati</taxon>
        <taxon>Pseudomonadota</taxon>
        <taxon>Gammaproteobacteria</taxon>
        <taxon>Pseudomonadales</taxon>
        <taxon>Pseudomonadaceae</taxon>
        <taxon>Pseudomonas</taxon>
    </lineage>
</organism>
<protein>
    <submittedName>
        <fullName evidence="1">Uncharacterized protein</fullName>
    </submittedName>
</protein>
<dbReference type="AlphaFoldDB" id="A0A5E7EII3"/>
<reference evidence="1 2" key="1">
    <citation type="submission" date="2019-09" db="EMBL/GenBank/DDBJ databases">
        <authorList>
            <person name="Chandra G."/>
            <person name="Truman W A."/>
        </authorList>
    </citation>
    <scope>NUCLEOTIDE SEQUENCE [LARGE SCALE GENOMIC DNA]</scope>
    <source>
        <strain evidence="1">PS723</strain>
    </source>
</reference>
<name>A0A5E7EII3_PSEFL</name>
<accession>A0A5E7EII3</accession>
<dbReference type="Proteomes" id="UP000379480">
    <property type="component" value="Unassembled WGS sequence"/>
</dbReference>
<evidence type="ECO:0000313" key="2">
    <source>
        <dbReference type="Proteomes" id="UP000379480"/>
    </source>
</evidence>
<evidence type="ECO:0000313" key="1">
    <source>
        <dbReference type="EMBL" id="VVO26695.1"/>
    </source>
</evidence>
<dbReference type="EMBL" id="CABVHY010000026">
    <property type="protein sequence ID" value="VVO26695.1"/>
    <property type="molecule type" value="Genomic_DNA"/>
</dbReference>
<gene>
    <name evidence="1" type="ORF">PS723_04655</name>
</gene>
<sequence length="56" mass="6491">MGFEFWGRYDYRIMRSLRPYAVINTQWRLGAQLAAAGKIRSFRLSTVPRSSLRPAA</sequence>